<dbReference type="SUPFAM" id="SSF46689">
    <property type="entry name" value="Homeodomain-like"/>
    <property type="match status" value="1"/>
</dbReference>
<dbReference type="InterPro" id="IPR009057">
    <property type="entry name" value="Homeodomain-like_sf"/>
</dbReference>
<dbReference type="Gene3D" id="1.10.10.60">
    <property type="entry name" value="Homeodomain-like"/>
    <property type="match status" value="1"/>
</dbReference>
<dbReference type="Gene3D" id="1.10.357.10">
    <property type="entry name" value="Tetracycline Repressor, domain 2"/>
    <property type="match status" value="1"/>
</dbReference>
<evidence type="ECO:0000256" key="4">
    <source>
        <dbReference type="PROSITE-ProRule" id="PRU00335"/>
    </source>
</evidence>
<evidence type="ECO:0000313" key="6">
    <source>
        <dbReference type="EMBL" id="NYF97667.1"/>
    </source>
</evidence>
<dbReference type="EMBL" id="JACCAE010000001">
    <property type="protein sequence ID" value="NYF97667.1"/>
    <property type="molecule type" value="Genomic_DNA"/>
</dbReference>
<keyword evidence="7" id="KW-1185">Reference proteome</keyword>
<sequence length="223" mass="24257">MKNGWATRVAHDRQGSARRDELLAAARAAFAKQGFGATNVSDITDEAGVSRATFYVYFASKQDVFAALAKQVRDTFLAAQSIDGLEHDDVVAVLRVTSEASLRAVVHNLELMRILDHQALSDNEIRILWAGIRRRSVRRTAKYYDRLKASGIVQPAADTEAVAQMAAGMNEMYAPAIRDGSTSVSYALTQILALTGSALGLGIIVERDATKEAENKHGTTFDQ</sequence>
<dbReference type="InterPro" id="IPR050109">
    <property type="entry name" value="HTH-type_TetR-like_transc_reg"/>
</dbReference>
<dbReference type="FunFam" id="1.10.10.60:FF:000141">
    <property type="entry name" value="TetR family transcriptional regulator"/>
    <property type="match status" value="1"/>
</dbReference>
<name>A0A852VKQ3_9MICO</name>
<evidence type="ECO:0000256" key="3">
    <source>
        <dbReference type="ARBA" id="ARBA00023163"/>
    </source>
</evidence>
<comment type="caution">
    <text evidence="6">The sequence shown here is derived from an EMBL/GenBank/DDBJ whole genome shotgun (WGS) entry which is preliminary data.</text>
</comment>
<dbReference type="AlphaFoldDB" id="A0A852VKQ3"/>
<keyword evidence="3" id="KW-0804">Transcription</keyword>
<keyword evidence="2 4" id="KW-0238">DNA-binding</keyword>
<dbReference type="InterPro" id="IPR036271">
    <property type="entry name" value="Tet_transcr_reg_TetR-rel_C_sf"/>
</dbReference>
<dbReference type="Pfam" id="PF00440">
    <property type="entry name" value="TetR_N"/>
    <property type="match status" value="1"/>
</dbReference>
<dbReference type="PANTHER" id="PTHR30055:SF234">
    <property type="entry name" value="HTH-TYPE TRANSCRIPTIONAL REGULATOR BETI"/>
    <property type="match status" value="1"/>
</dbReference>
<evidence type="ECO:0000313" key="7">
    <source>
        <dbReference type="Proteomes" id="UP000554054"/>
    </source>
</evidence>
<dbReference type="GO" id="GO:0000976">
    <property type="term" value="F:transcription cis-regulatory region binding"/>
    <property type="evidence" value="ECO:0007669"/>
    <property type="project" value="TreeGrafter"/>
</dbReference>
<dbReference type="PANTHER" id="PTHR30055">
    <property type="entry name" value="HTH-TYPE TRANSCRIPTIONAL REGULATOR RUTR"/>
    <property type="match status" value="1"/>
</dbReference>
<reference evidence="6 7" key="1">
    <citation type="submission" date="2020-07" db="EMBL/GenBank/DDBJ databases">
        <title>Sequencing the genomes of 1000 actinobacteria strains.</title>
        <authorList>
            <person name="Klenk H.-P."/>
        </authorList>
    </citation>
    <scope>NUCLEOTIDE SEQUENCE [LARGE SCALE GENOMIC DNA]</scope>
    <source>
        <strain evidence="6 7">DSM 26154</strain>
    </source>
</reference>
<evidence type="ECO:0000259" key="5">
    <source>
        <dbReference type="PROSITE" id="PS50977"/>
    </source>
</evidence>
<dbReference type="PROSITE" id="PS50977">
    <property type="entry name" value="HTH_TETR_2"/>
    <property type="match status" value="1"/>
</dbReference>
<dbReference type="GO" id="GO:0045892">
    <property type="term" value="P:negative regulation of DNA-templated transcription"/>
    <property type="evidence" value="ECO:0007669"/>
    <property type="project" value="UniProtKB-ARBA"/>
</dbReference>
<dbReference type="GO" id="GO:0003700">
    <property type="term" value="F:DNA-binding transcription factor activity"/>
    <property type="evidence" value="ECO:0007669"/>
    <property type="project" value="TreeGrafter"/>
</dbReference>
<feature type="DNA-binding region" description="H-T-H motif" evidence="4">
    <location>
        <begin position="39"/>
        <end position="58"/>
    </location>
</feature>
<evidence type="ECO:0000256" key="1">
    <source>
        <dbReference type="ARBA" id="ARBA00023015"/>
    </source>
</evidence>
<keyword evidence="1" id="KW-0805">Transcription regulation</keyword>
<organism evidence="6 7">
    <name type="scientific">Janibacter cremeus</name>
    <dbReference type="NCBI Taxonomy" id="1285192"/>
    <lineage>
        <taxon>Bacteria</taxon>
        <taxon>Bacillati</taxon>
        <taxon>Actinomycetota</taxon>
        <taxon>Actinomycetes</taxon>
        <taxon>Micrococcales</taxon>
        <taxon>Intrasporangiaceae</taxon>
        <taxon>Janibacter</taxon>
    </lineage>
</organism>
<evidence type="ECO:0000256" key="2">
    <source>
        <dbReference type="ARBA" id="ARBA00023125"/>
    </source>
</evidence>
<accession>A0A852VKQ3</accession>
<protein>
    <submittedName>
        <fullName evidence="6">AcrR family transcriptional regulator</fullName>
    </submittedName>
</protein>
<dbReference type="PRINTS" id="PR00455">
    <property type="entry name" value="HTHTETR"/>
</dbReference>
<dbReference type="InterPro" id="IPR001647">
    <property type="entry name" value="HTH_TetR"/>
</dbReference>
<dbReference type="RefSeq" id="WP_185990568.1">
    <property type="nucleotide sequence ID" value="NZ_JACCAE010000001.1"/>
</dbReference>
<gene>
    <name evidence="6" type="ORF">BJY20_001059</name>
</gene>
<proteinExistence type="predicted"/>
<dbReference type="SUPFAM" id="SSF48498">
    <property type="entry name" value="Tetracyclin repressor-like, C-terminal domain"/>
    <property type="match status" value="1"/>
</dbReference>
<feature type="domain" description="HTH tetR-type" evidence="5">
    <location>
        <begin position="16"/>
        <end position="76"/>
    </location>
</feature>
<dbReference type="Proteomes" id="UP000554054">
    <property type="component" value="Unassembled WGS sequence"/>
</dbReference>